<dbReference type="EMBL" id="CM004475">
    <property type="protein sequence ID" value="OCT78966.1"/>
    <property type="molecule type" value="Genomic_DNA"/>
</dbReference>
<dbReference type="AlphaFoldDB" id="A0A974CUI6"/>
<proteinExistence type="predicted"/>
<dbReference type="Proteomes" id="UP000694892">
    <property type="component" value="Chromosome 5S"/>
</dbReference>
<accession>A0A974CUI6</accession>
<evidence type="ECO:0000313" key="1">
    <source>
        <dbReference type="EMBL" id="OCT78966.1"/>
    </source>
</evidence>
<sequence length="71" mass="8175">MQTSIINQDPCKIRPVGRSGEVTTITETFIVLLFFSSTPPIKKKKNLLVWESYICWRTCSQFPIADHMAWA</sequence>
<gene>
    <name evidence="1" type="ORF">XELAEV_18030059mg</name>
</gene>
<protein>
    <submittedName>
        <fullName evidence="1">Uncharacterized protein</fullName>
    </submittedName>
</protein>
<name>A0A974CUI6_XENLA</name>
<evidence type="ECO:0000313" key="2">
    <source>
        <dbReference type="Proteomes" id="UP000694892"/>
    </source>
</evidence>
<reference evidence="2" key="1">
    <citation type="journal article" date="2016" name="Nature">
        <title>Genome evolution in the allotetraploid frog Xenopus laevis.</title>
        <authorList>
            <person name="Session A.M."/>
            <person name="Uno Y."/>
            <person name="Kwon T."/>
            <person name="Chapman J.A."/>
            <person name="Toyoda A."/>
            <person name="Takahashi S."/>
            <person name="Fukui A."/>
            <person name="Hikosaka A."/>
            <person name="Suzuki A."/>
            <person name="Kondo M."/>
            <person name="van Heeringen S.J."/>
            <person name="Quigley I."/>
            <person name="Heinz S."/>
            <person name="Ogino H."/>
            <person name="Ochi H."/>
            <person name="Hellsten U."/>
            <person name="Lyons J.B."/>
            <person name="Simakov O."/>
            <person name="Putnam N."/>
            <person name="Stites J."/>
            <person name="Kuroki Y."/>
            <person name="Tanaka T."/>
            <person name="Michiue T."/>
            <person name="Watanabe M."/>
            <person name="Bogdanovic O."/>
            <person name="Lister R."/>
            <person name="Georgiou G."/>
            <person name="Paranjpe S.S."/>
            <person name="van Kruijsbergen I."/>
            <person name="Shu S."/>
            <person name="Carlson J."/>
            <person name="Kinoshita T."/>
            <person name="Ohta Y."/>
            <person name="Mawaribuchi S."/>
            <person name="Jenkins J."/>
            <person name="Grimwood J."/>
            <person name="Schmutz J."/>
            <person name="Mitros T."/>
            <person name="Mozaffari S.V."/>
            <person name="Suzuki Y."/>
            <person name="Haramoto Y."/>
            <person name="Yamamoto T.S."/>
            <person name="Takagi C."/>
            <person name="Heald R."/>
            <person name="Miller K."/>
            <person name="Haudenschild C."/>
            <person name="Kitzman J."/>
            <person name="Nakayama T."/>
            <person name="Izutsu Y."/>
            <person name="Robert J."/>
            <person name="Fortriede J."/>
            <person name="Burns K."/>
            <person name="Lotay V."/>
            <person name="Karimi K."/>
            <person name="Yasuoka Y."/>
            <person name="Dichmann D.S."/>
            <person name="Flajnik M.F."/>
            <person name="Houston D.W."/>
            <person name="Shendure J."/>
            <person name="DuPasquier L."/>
            <person name="Vize P.D."/>
            <person name="Zorn A.M."/>
            <person name="Ito M."/>
            <person name="Marcotte E.M."/>
            <person name="Wallingford J.B."/>
            <person name="Ito Y."/>
            <person name="Asashima M."/>
            <person name="Ueno N."/>
            <person name="Matsuda Y."/>
            <person name="Veenstra G.J."/>
            <person name="Fujiyama A."/>
            <person name="Harland R.M."/>
            <person name="Taira M."/>
            <person name="Rokhsar D.S."/>
        </authorList>
    </citation>
    <scope>NUCLEOTIDE SEQUENCE [LARGE SCALE GENOMIC DNA]</scope>
    <source>
        <strain evidence="2">J</strain>
    </source>
</reference>
<organism evidence="1 2">
    <name type="scientific">Xenopus laevis</name>
    <name type="common">African clawed frog</name>
    <dbReference type="NCBI Taxonomy" id="8355"/>
    <lineage>
        <taxon>Eukaryota</taxon>
        <taxon>Metazoa</taxon>
        <taxon>Chordata</taxon>
        <taxon>Craniata</taxon>
        <taxon>Vertebrata</taxon>
        <taxon>Euteleostomi</taxon>
        <taxon>Amphibia</taxon>
        <taxon>Batrachia</taxon>
        <taxon>Anura</taxon>
        <taxon>Pipoidea</taxon>
        <taxon>Pipidae</taxon>
        <taxon>Xenopodinae</taxon>
        <taxon>Xenopus</taxon>
        <taxon>Xenopus</taxon>
    </lineage>
</organism>